<organism evidence="2 3">
    <name type="scientific">Pristionchus mayeri</name>
    <dbReference type="NCBI Taxonomy" id="1317129"/>
    <lineage>
        <taxon>Eukaryota</taxon>
        <taxon>Metazoa</taxon>
        <taxon>Ecdysozoa</taxon>
        <taxon>Nematoda</taxon>
        <taxon>Chromadorea</taxon>
        <taxon>Rhabditida</taxon>
        <taxon>Rhabditina</taxon>
        <taxon>Diplogasteromorpha</taxon>
        <taxon>Diplogasteroidea</taxon>
        <taxon>Neodiplogasteridae</taxon>
        <taxon>Pristionchus</taxon>
    </lineage>
</organism>
<comment type="caution">
    <text evidence="2">The sequence shown here is derived from an EMBL/GenBank/DDBJ whole genome shotgun (WGS) entry which is preliminary data.</text>
</comment>
<dbReference type="EMBL" id="BTRK01000002">
    <property type="protein sequence ID" value="GMR38250.1"/>
    <property type="molecule type" value="Genomic_DNA"/>
</dbReference>
<feature type="non-terminal residue" evidence="2">
    <location>
        <position position="75"/>
    </location>
</feature>
<protein>
    <submittedName>
        <fullName evidence="2">Uncharacterized protein</fullName>
    </submittedName>
</protein>
<accession>A0AAN4ZJP8</accession>
<evidence type="ECO:0000313" key="2">
    <source>
        <dbReference type="EMBL" id="GMR38250.1"/>
    </source>
</evidence>
<evidence type="ECO:0000313" key="3">
    <source>
        <dbReference type="Proteomes" id="UP001328107"/>
    </source>
</evidence>
<dbReference type="Proteomes" id="UP001328107">
    <property type="component" value="Unassembled WGS sequence"/>
</dbReference>
<feature type="region of interest" description="Disordered" evidence="1">
    <location>
        <begin position="50"/>
        <end position="75"/>
    </location>
</feature>
<name>A0AAN4ZJP8_9BILA</name>
<gene>
    <name evidence="2" type="ORF">PMAYCL1PPCAC_08445</name>
</gene>
<proteinExistence type="predicted"/>
<feature type="compositionally biased region" description="Polar residues" evidence="1">
    <location>
        <begin position="58"/>
        <end position="75"/>
    </location>
</feature>
<sequence>RESLIERNARTERFHDFCLSIRSPVFCPVYLLTIQLSQRLKSQRFERARRDPCRGCTRSCSGNRSESRQRPSSTS</sequence>
<keyword evidence="3" id="KW-1185">Reference proteome</keyword>
<evidence type="ECO:0000256" key="1">
    <source>
        <dbReference type="SAM" id="MobiDB-lite"/>
    </source>
</evidence>
<dbReference type="AlphaFoldDB" id="A0AAN4ZJP8"/>
<reference evidence="3" key="1">
    <citation type="submission" date="2022-10" db="EMBL/GenBank/DDBJ databases">
        <title>Genome assembly of Pristionchus species.</title>
        <authorList>
            <person name="Yoshida K."/>
            <person name="Sommer R.J."/>
        </authorList>
    </citation>
    <scope>NUCLEOTIDE SEQUENCE [LARGE SCALE GENOMIC DNA]</scope>
    <source>
        <strain evidence="3">RS5460</strain>
    </source>
</reference>
<feature type="non-terminal residue" evidence="2">
    <location>
        <position position="1"/>
    </location>
</feature>